<dbReference type="FunFam" id="3.40.50.410:FF:000012">
    <property type="entry name" value="Integrin, alpha 10"/>
    <property type="match status" value="1"/>
</dbReference>
<evidence type="ECO:0000256" key="15">
    <source>
        <dbReference type="PROSITE-ProRule" id="PRU00803"/>
    </source>
</evidence>
<dbReference type="Pfam" id="PF08441">
    <property type="entry name" value="Integrin_A_Ig_1"/>
    <property type="match status" value="1"/>
</dbReference>
<dbReference type="Pfam" id="PF01839">
    <property type="entry name" value="FG-GAP"/>
    <property type="match status" value="2"/>
</dbReference>
<dbReference type="Pfam" id="PF00092">
    <property type="entry name" value="VWA"/>
    <property type="match status" value="1"/>
</dbReference>
<evidence type="ECO:0000256" key="3">
    <source>
        <dbReference type="ARBA" id="ARBA00022692"/>
    </source>
</evidence>
<dbReference type="InterPro" id="IPR028994">
    <property type="entry name" value="Integrin_alpha_N"/>
</dbReference>
<feature type="repeat" description="FG-GAP" evidence="15">
    <location>
        <begin position="85"/>
        <end position="143"/>
    </location>
</feature>
<dbReference type="GO" id="GO:0007229">
    <property type="term" value="P:integrin-mediated signaling pathway"/>
    <property type="evidence" value="ECO:0007669"/>
    <property type="project" value="UniProtKB-KW"/>
</dbReference>
<dbReference type="InterPro" id="IPR002035">
    <property type="entry name" value="VWF_A"/>
</dbReference>
<feature type="domain" description="VWFA" evidence="17">
    <location>
        <begin position="225"/>
        <end position="412"/>
    </location>
</feature>
<dbReference type="Pfam" id="PF20806">
    <property type="entry name" value="Integrin_A_Ig_3"/>
    <property type="match status" value="1"/>
</dbReference>
<dbReference type="SUPFAM" id="SSF53300">
    <property type="entry name" value="vWA-like"/>
    <property type="match status" value="1"/>
</dbReference>
<dbReference type="Gene3D" id="2.60.40.1460">
    <property type="entry name" value="Integrin domains. Chain A, domain 2"/>
    <property type="match status" value="1"/>
</dbReference>
<comment type="subcellular location">
    <subcellularLocation>
        <location evidence="1 16">Membrane</location>
        <topology evidence="1 16">Single-pass type I membrane protein</topology>
    </subcellularLocation>
</comment>
<protein>
    <recommendedName>
        <fullName evidence="17">VWFA domain-containing protein</fullName>
    </recommendedName>
</protein>
<dbReference type="Gene3D" id="3.40.50.410">
    <property type="entry name" value="von Willebrand factor, type A domain"/>
    <property type="match status" value="1"/>
</dbReference>
<dbReference type="PROSITE" id="PS50234">
    <property type="entry name" value="VWFA"/>
    <property type="match status" value="1"/>
</dbReference>
<feature type="transmembrane region" description="Helical" evidence="16">
    <location>
        <begin position="1190"/>
        <end position="1212"/>
    </location>
</feature>
<evidence type="ECO:0000256" key="1">
    <source>
        <dbReference type="ARBA" id="ARBA00004479"/>
    </source>
</evidence>
<dbReference type="GO" id="GO:0033627">
    <property type="term" value="P:cell adhesion mediated by integrin"/>
    <property type="evidence" value="ECO:0007669"/>
    <property type="project" value="TreeGrafter"/>
</dbReference>
<gene>
    <name evidence="18" type="ORF">J4Q44_G00131360</name>
</gene>
<dbReference type="InterPro" id="IPR013517">
    <property type="entry name" value="FG-GAP"/>
</dbReference>
<evidence type="ECO:0000256" key="13">
    <source>
        <dbReference type="ARBA" id="ARBA00023170"/>
    </source>
</evidence>
<name>A0AAN8LX31_9TELE</name>
<keyword evidence="10 16" id="KW-0401">Integrin</keyword>
<organism evidence="18 19">
    <name type="scientific">Coregonus suidteri</name>
    <dbReference type="NCBI Taxonomy" id="861788"/>
    <lineage>
        <taxon>Eukaryota</taxon>
        <taxon>Metazoa</taxon>
        <taxon>Chordata</taxon>
        <taxon>Craniata</taxon>
        <taxon>Vertebrata</taxon>
        <taxon>Euteleostomi</taxon>
        <taxon>Actinopterygii</taxon>
        <taxon>Neopterygii</taxon>
        <taxon>Teleostei</taxon>
        <taxon>Protacanthopterygii</taxon>
        <taxon>Salmoniformes</taxon>
        <taxon>Salmonidae</taxon>
        <taxon>Coregoninae</taxon>
        <taxon>Coregonus</taxon>
    </lineage>
</organism>
<sequence length="1243" mass="135937">MIANSDFVAVVTSDNRPERPILNFTNRESSAEVKNCTGTEKAPAFISYFFLSLGTMEFNPKRTVLTLLLIQCWSIPRSLSFNVGTAGAKVFSGPAVEEFGYTVKQFRNHLGKWLLVGSPWSGYNQDRKGDIYKCEIRGSSSGCQRLNLQNSVSISTVKNVNVNMSLGLTLTRTATEDKFMTCGPLWAQKCGSQYYYPGICAEVSPLFSPLSSFSPALQTCGGPMDIAIIVDGSNSIYPWPPVVAFLKKLLENLDIGPDNTQASIIQYGVDPFVEFNLNTYKTKDSIIAAAANIPQREGLETNTFRAIEFARQQAFLPRNGARPGASKVMVVVTDGESHDKNLRDDVIRKCESEKITRFGIAVLGYYIRNDIDTKNLIAEIKSIASTPTDRYFFNVSAEEALLEIAGSLGDRIFNIEGTGKGGDFQMEMSQVGFSAHQTKKQNMIMLGAVGAYGWSGTVVHYTTQKSDIFPKTAFEKILEDRNHSSLLGYSVTTLNDGSIEYYVAGAPRSNHTGQVIVYTINSKGQPTVIDSQRGDQIGSYYGSVLCPLDVDKDGVSDLLLVGAPMFMNEQKKENGKVHLLSFTKGILSDQGFLKGPSQVENARFGMSISAVPDLNMDGYGDVVVGAPLEDNNKGVIYVFNGDKKRLRTQYSQKILGSKLDPTLQYFGRSIDASSDLNDDTIPDVSVGAYGKVVQLWSRGMAVVTARAIFNPDMVSILSKTCGVSGRLVSCFNTSVCFSATFRPKIPVGPVAVRYNLTLDAELQSSRVTSRGQFRNSERVMQKDIRVSSGEVCETLEVFVQEAPDFLSSIGLRVDITLQDPDSSPVLDVLSPTAWEFFIPFSKDCGSDEVCESELLLKLKKGEMIPSSSRMLVSFKDKRLSFTVSVTNKKENAYNTQVTATFSKNLFYAFIIPPSDGTEVKCTSTKESLTLLCKVGYPALRQNQEVTFGINFDFNLNQLQTEASVSFEALSDSTEVNPSDNKASISIPVHYDSEISLSREANLNFYVVDMDNEVNTAVNTFNDIGPEFKFSLKVSTGNFPVSLAYLTVSLPSATAGGNPLLYVTGVKTAPAGEVSCEVTSLVNPLKISEKPYTASFSMENLMGTEDLNCKTATCQPMKCVLKDMGIKSDFFVNVTTRIWNGTFSASSFQSTVLTVSTEIETSQPELLVISHKHLKVGVTISKPGVKGEVPVGVIAGSVIGGLLLLALVIGLLWKFGFFQRKYKQLMKNTEEDEAETEGLENAAA</sequence>
<feature type="repeat" description="FG-GAP" evidence="15">
    <location>
        <begin position="525"/>
        <end position="589"/>
    </location>
</feature>
<evidence type="ECO:0000256" key="10">
    <source>
        <dbReference type="ARBA" id="ARBA00023037"/>
    </source>
</evidence>
<dbReference type="SMART" id="SM00191">
    <property type="entry name" value="Int_alpha"/>
    <property type="match status" value="5"/>
</dbReference>
<dbReference type="InterPro" id="IPR013519">
    <property type="entry name" value="Int_alpha_beta-p"/>
</dbReference>
<comment type="similarity">
    <text evidence="2 16">Belongs to the integrin alpha chain family.</text>
</comment>
<dbReference type="PANTHER" id="PTHR23220:SF23">
    <property type="entry name" value="INTEGRIN ALPHA-2"/>
    <property type="match status" value="1"/>
</dbReference>
<dbReference type="GO" id="GO:0009897">
    <property type="term" value="C:external side of plasma membrane"/>
    <property type="evidence" value="ECO:0007669"/>
    <property type="project" value="TreeGrafter"/>
</dbReference>
<evidence type="ECO:0000256" key="2">
    <source>
        <dbReference type="ARBA" id="ARBA00008054"/>
    </source>
</evidence>
<evidence type="ECO:0000256" key="7">
    <source>
        <dbReference type="ARBA" id="ARBA00022837"/>
    </source>
</evidence>
<dbReference type="InterPro" id="IPR048286">
    <property type="entry name" value="Integrin_alpha_Ig-like_3"/>
</dbReference>
<dbReference type="Pfam" id="PF20805">
    <property type="entry name" value="Integrin_A_Ig_2"/>
    <property type="match status" value="1"/>
</dbReference>
<keyword evidence="3 16" id="KW-0812">Transmembrane</keyword>
<dbReference type="GO" id="GO:0046872">
    <property type="term" value="F:metal ion binding"/>
    <property type="evidence" value="ECO:0007669"/>
    <property type="project" value="UniProtKB-KW"/>
</dbReference>
<dbReference type="GO" id="GO:0007160">
    <property type="term" value="P:cell-matrix adhesion"/>
    <property type="evidence" value="ECO:0007669"/>
    <property type="project" value="TreeGrafter"/>
</dbReference>
<keyword evidence="6" id="KW-0677">Repeat</keyword>
<evidence type="ECO:0000256" key="11">
    <source>
        <dbReference type="ARBA" id="ARBA00023136"/>
    </source>
</evidence>
<evidence type="ECO:0000256" key="5">
    <source>
        <dbReference type="ARBA" id="ARBA00022729"/>
    </source>
</evidence>
<dbReference type="InterPro" id="IPR036465">
    <property type="entry name" value="vWFA_dom_sf"/>
</dbReference>
<proteinExistence type="inferred from homology"/>
<dbReference type="Proteomes" id="UP001356427">
    <property type="component" value="Unassembled WGS sequence"/>
</dbReference>
<keyword evidence="8 16" id="KW-0130">Cell adhesion</keyword>
<evidence type="ECO:0000259" key="17">
    <source>
        <dbReference type="PROSITE" id="PS50234"/>
    </source>
</evidence>
<evidence type="ECO:0000256" key="12">
    <source>
        <dbReference type="ARBA" id="ARBA00023157"/>
    </source>
</evidence>
<evidence type="ECO:0000256" key="9">
    <source>
        <dbReference type="ARBA" id="ARBA00022989"/>
    </source>
</evidence>
<evidence type="ECO:0000256" key="4">
    <source>
        <dbReference type="ARBA" id="ARBA00022723"/>
    </source>
</evidence>
<keyword evidence="11 16" id="KW-0472">Membrane</keyword>
<dbReference type="InterPro" id="IPR000413">
    <property type="entry name" value="Integrin_alpha"/>
</dbReference>
<dbReference type="GO" id="GO:0005178">
    <property type="term" value="F:integrin binding"/>
    <property type="evidence" value="ECO:0007669"/>
    <property type="project" value="TreeGrafter"/>
</dbReference>
<dbReference type="InterPro" id="IPR013649">
    <property type="entry name" value="Integrin_alpha_Ig-like_1"/>
</dbReference>
<dbReference type="PRINTS" id="PR00453">
    <property type="entry name" value="VWFADOMAIN"/>
</dbReference>
<feature type="repeat" description="FG-GAP" evidence="15">
    <location>
        <begin position="590"/>
        <end position="648"/>
    </location>
</feature>
<comment type="caution">
    <text evidence="18">The sequence shown here is derived from an EMBL/GenBank/DDBJ whole genome shotgun (WGS) entry which is preliminary data.</text>
</comment>
<dbReference type="Gene3D" id="2.60.40.1510">
    <property type="entry name" value="ntegrin, alpha v. Chain A, domain 3"/>
    <property type="match status" value="1"/>
</dbReference>
<feature type="repeat" description="FG-GAP" evidence="15">
    <location>
        <begin position="417"/>
        <end position="470"/>
    </location>
</feature>
<dbReference type="GO" id="GO:0098609">
    <property type="term" value="P:cell-cell adhesion"/>
    <property type="evidence" value="ECO:0007669"/>
    <property type="project" value="TreeGrafter"/>
</dbReference>
<dbReference type="PROSITE" id="PS00242">
    <property type="entry name" value="INTEGRIN_ALPHA"/>
    <property type="match status" value="1"/>
</dbReference>
<accession>A0AAN8LX31</accession>
<dbReference type="AlphaFoldDB" id="A0AAN8LX31"/>
<evidence type="ECO:0000256" key="14">
    <source>
        <dbReference type="ARBA" id="ARBA00023180"/>
    </source>
</evidence>
<dbReference type="EMBL" id="JAGTTL010000011">
    <property type="protein sequence ID" value="KAK6315612.1"/>
    <property type="molecule type" value="Genomic_DNA"/>
</dbReference>
<dbReference type="Gene3D" id="2.130.10.130">
    <property type="entry name" value="Integrin alpha, N-terminal"/>
    <property type="match status" value="2"/>
</dbReference>
<keyword evidence="12" id="KW-1015">Disulfide bond</keyword>
<reference evidence="18 19" key="1">
    <citation type="submission" date="2021-04" db="EMBL/GenBank/DDBJ databases">
        <authorList>
            <person name="De Guttry C."/>
            <person name="Zahm M."/>
            <person name="Klopp C."/>
            <person name="Cabau C."/>
            <person name="Louis A."/>
            <person name="Berthelot C."/>
            <person name="Parey E."/>
            <person name="Roest Crollius H."/>
            <person name="Montfort J."/>
            <person name="Robinson-Rechavi M."/>
            <person name="Bucao C."/>
            <person name="Bouchez O."/>
            <person name="Gislard M."/>
            <person name="Lluch J."/>
            <person name="Milhes M."/>
            <person name="Lampietro C."/>
            <person name="Lopez Roques C."/>
            <person name="Donnadieu C."/>
            <person name="Braasch I."/>
            <person name="Desvignes T."/>
            <person name="Postlethwait J."/>
            <person name="Bobe J."/>
            <person name="Wedekind C."/>
            <person name="Guiguen Y."/>
        </authorList>
    </citation>
    <scope>NUCLEOTIDE SEQUENCE [LARGE SCALE GENOMIC DNA]</scope>
    <source>
        <strain evidence="18">Cs_M1</strain>
        <tissue evidence="18">Blood</tissue>
    </source>
</reference>
<keyword evidence="5" id="KW-0732">Signal</keyword>
<keyword evidence="14" id="KW-0325">Glycoprotein</keyword>
<dbReference type="SUPFAM" id="SSF69318">
    <property type="entry name" value="Integrin alpha N-terminal domain"/>
    <property type="match status" value="1"/>
</dbReference>
<feature type="repeat" description="FG-GAP" evidence="15">
    <location>
        <begin position="652"/>
        <end position="712"/>
    </location>
</feature>
<dbReference type="SUPFAM" id="SSF69179">
    <property type="entry name" value="Integrin domains"/>
    <property type="match status" value="3"/>
</dbReference>
<dbReference type="Gene3D" id="2.60.40.1530">
    <property type="entry name" value="ntegrin, alpha v. Chain A, domain 4"/>
    <property type="match status" value="1"/>
</dbReference>
<evidence type="ECO:0000313" key="18">
    <source>
        <dbReference type="EMBL" id="KAK6315612.1"/>
    </source>
</evidence>
<dbReference type="SMART" id="SM00327">
    <property type="entry name" value="VWA"/>
    <property type="match status" value="1"/>
</dbReference>
<evidence type="ECO:0000256" key="6">
    <source>
        <dbReference type="ARBA" id="ARBA00022737"/>
    </source>
</evidence>
<dbReference type="PRINTS" id="PR01185">
    <property type="entry name" value="INTEGRINA"/>
</dbReference>
<evidence type="ECO:0000256" key="16">
    <source>
        <dbReference type="RuleBase" id="RU003762"/>
    </source>
</evidence>
<evidence type="ECO:0000313" key="19">
    <source>
        <dbReference type="Proteomes" id="UP001356427"/>
    </source>
</evidence>
<keyword evidence="13 16" id="KW-0675">Receptor</keyword>
<keyword evidence="4" id="KW-0479">Metal-binding</keyword>
<keyword evidence="7" id="KW-0106">Calcium</keyword>
<dbReference type="InterPro" id="IPR018184">
    <property type="entry name" value="Integrin_alpha_C_CS"/>
</dbReference>
<keyword evidence="19" id="KW-1185">Reference proteome</keyword>
<keyword evidence="9 16" id="KW-1133">Transmembrane helix</keyword>
<dbReference type="InterPro" id="IPR048285">
    <property type="entry name" value="Integrin_alpha_Ig-like_2"/>
</dbReference>
<dbReference type="GO" id="GO:0008305">
    <property type="term" value="C:integrin complex"/>
    <property type="evidence" value="ECO:0007669"/>
    <property type="project" value="InterPro"/>
</dbReference>
<dbReference type="InterPro" id="IPR032695">
    <property type="entry name" value="Integrin_dom_sf"/>
</dbReference>
<dbReference type="PROSITE" id="PS51470">
    <property type="entry name" value="FG_GAP"/>
    <property type="match status" value="5"/>
</dbReference>
<evidence type="ECO:0000256" key="8">
    <source>
        <dbReference type="ARBA" id="ARBA00022889"/>
    </source>
</evidence>
<dbReference type="PANTHER" id="PTHR23220">
    <property type="entry name" value="INTEGRIN ALPHA"/>
    <property type="match status" value="1"/>
</dbReference>
<dbReference type="Gene3D" id="1.20.5.930">
    <property type="entry name" value="Bicelle-embedded integrin alpha(iib) transmembrane segment"/>
    <property type="match status" value="1"/>
</dbReference>